<proteinExistence type="predicted"/>
<sequence>MRGFNEIEFGIQFGIKNPRGECITTLREVLSGDNICLIRTLELRDWSFDVNREVLQRVHEVVGVEFGGRVISRCRILLIVLSVMDDDIESKVLGNMDLRICDFLLDDRLEALCDDIGVMHMVTLARLNSQVHLYVVHIVSQLDVIHMIEYDVDERGDEVTPEVHEGGEGAQFGVGFDGERIKVVVGQAEIIEADDVDGDRKEIDEGDGERTKANQVEDKTDEVEGERIQVDEGHGEAERTEADEIEGLRIEVDESHGEAERTEADEVECERIQVEIGDGEAERTEAHNGEGDKLEVQDVEEVEDLEDIEVQVYEWSTSHDDDYGEVNSKDGLVNINVQCDFRESESSGNMEVELDMEEDEISDSNLTSPDISDDEEGYGNFATFRMPKNMLDFNWEVGTYFGQKENILDAIKSYAVENWKNIKFVKNDKKRIRVKFLGSKGECPWVPYFGFMDAVNSWQLRTVVDRHTCNREHKLRLFNAKWLTISKNMAYRMKAYASDEVEGSFTMQYTRIYDYAHELLARNPRSTIKVKVEENDGKPIFKRFYACLKACKDSFVSCRPIIGLDGAFLKGRHCGELLTVVVARYANDQMLPLAYAIVEVKNKETWTWFMELLIEDLGGPKVRLVIEGYNTLEGLVFLNTFTLVVKLTTVHLHLAIVASQHWLLK</sequence>
<organism evidence="2 3">
    <name type="scientific">Vigna mungo</name>
    <name type="common">Black gram</name>
    <name type="synonym">Phaseolus mungo</name>
    <dbReference type="NCBI Taxonomy" id="3915"/>
    <lineage>
        <taxon>Eukaryota</taxon>
        <taxon>Viridiplantae</taxon>
        <taxon>Streptophyta</taxon>
        <taxon>Embryophyta</taxon>
        <taxon>Tracheophyta</taxon>
        <taxon>Spermatophyta</taxon>
        <taxon>Magnoliopsida</taxon>
        <taxon>eudicotyledons</taxon>
        <taxon>Gunneridae</taxon>
        <taxon>Pentapetalae</taxon>
        <taxon>rosids</taxon>
        <taxon>fabids</taxon>
        <taxon>Fabales</taxon>
        <taxon>Fabaceae</taxon>
        <taxon>Papilionoideae</taxon>
        <taxon>50 kb inversion clade</taxon>
        <taxon>NPAAA clade</taxon>
        <taxon>indigoferoid/millettioid clade</taxon>
        <taxon>Phaseoleae</taxon>
        <taxon>Vigna</taxon>
    </lineage>
</organism>
<feature type="region of interest" description="Disordered" evidence="1">
    <location>
        <begin position="195"/>
        <end position="225"/>
    </location>
</feature>
<dbReference type="Proteomes" id="UP001374535">
    <property type="component" value="Chromosome 6"/>
</dbReference>
<dbReference type="AlphaFoldDB" id="A0AAQ3RU02"/>
<name>A0AAQ3RU02_VIGMU</name>
<feature type="compositionally biased region" description="Basic and acidic residues" evidence="1">
    <location>
        <begin position="198"/>
        <end position="218"/>
    </location>
</feature>
<gene>
    <name evidence="2" type="ORF">V8G54_019693</name>
</gene>
<accession>A0AAQ3RU02</accession>
<evidence type="ECO:0000313" key="2">
    <source>
        <dbReference type="EMBL" id="WVZ06347.1"/>
    </source>
</evidence>
<dbReference type="PANTHER" id="PTHR31973">
    <property type="entry name" value="POLYPROTEIN, PUTATIVE-RELATED"/>
    <property type="match status" value="1"/>
</dbReference>
<reference evidence="2 3" key="1">
    <citation type="journal article" date="2023" name="Life. Sci Alliance">
        <title>Evolutionary insights into 3D genome organization and epigenetic landscape of Vigna mungo.</title>
        <authorList>
            <person name="Junaid A."/>
            <person name="Singh B."/>
            <person name="Bhatia S."/>
        </authorList>
    </citation>
    <scope>NUCLEOTIDE SEQUENCE [LARGE SCALE GENOMIC DNA]</scope>
    <source>
        <strain evidence="2">Urdbean</strain>
    </source>
</reference>
<dbReference type="PANTHER" id="PTHR31973:SF187">
    <property type="entry name" value="MUTATOR TRANSPOSASE MUDRA PROTEIN"/>
    <property type="match status" value="1"/>
</dbReference>
<evidence type="ECO:0000256" key="1">
    <source>
        <dbReference type="SAM" id="MobiDB-lite"/>
    </source>
</evidence>
<evidence type="ECO:0008006" key="4">
    <source>
        <dbReference type="Google" id="ProtNLM"/>
    </source>
</evidence>
<protein>
    <recommendedName>
        <fullName evidence="4">Transposase MuDR plant domain-containing protein</fullName>
    </recommendedName>
</protein>
<evidence type="ECO:0000313" key="3">
    <source>
        <dbReference type="Proteomes" id="UP001374535"/>
    </source>
</evidence>
<keyword evidence="3" id="KW-1185">Reference proteome</keyword>
<dbReference type="EMBL" id="CP144695">
    <property type="protein sequence ID" value="WVZ06347.1"/>
    <property type="molecule type" value="Genomic_DNA"/>
</dbReference>